<feature type="chain" id="PRO_5045247469" evidence="1">
    <location>
        <begin position="21"/>
        <end position="169"/>
    </location>
</feature>
<accession>A0ABS8QA13</accession>
<organism evidence="2 3">
    <name type="scientific">Massilia phyllostachyos</name>
    <dbReference type="NCBI Taxonomy" id="2898585"/>
    <lineage>
        <taxon>Bacteria</taxon>
        <taxon>Pseudomonadati</taxon>
        <taxon>Pseudomonadota</taxon>
        <taxon>Betaproteobacteria</taxon>
        <taxon>Burkholderiales</taxon>
        <taxon>Oxalobacteraceae</taxon>
        <taxon>Telluria group</taxon>
        <taxon>Massilia</taxon>
    </lineage>
</organism>
<sequence>MLRIGSAAVLSLALAGPCAAEELLAGRVQKVIQQPSGADGCPPPCPVEPETLPDGSRRICVSNGGGCEAMELKVERDFLGRRQPGSAWSVSKRVGEWGSALPVTSQLIVVHDDGTRLRWTPAVMRDGQVLVHPDRFVSFLLAVKREWFGTDTTGMVPVEQVVERLRSGK</sequence>
<protein>
    <submittedName>
        <fullName evidence="2">Uncharacterized protein</fullName>
    </submittedName>
</protein>
<evidence type="ECO:0000313" key="3">
    <source>
        <dbReference type="Proteomes" id="UP001179361"/>
    </source>
</evidence>
<dbReference type="Proteomes" id="UP001179361">
    <property type="component" value="Unassembled WGS sequence"/>
</dbReference>
<evidence type="ECO:0000313" key="2">
    <source>
        <dbReference type="EMBL" id="MCD2518595.1"/>
    </source>
</evidence>
<proteinExistence type="predicted"/>
<dbReference type="EMBL" id="JAJNOC010000008">
    <property type="protein sequence ID" value="MCD2518595.1"/>
    <property type="molecule type" value="Genomic_DNA"/>
</dbReference>
<feature type="signal peptide" evidence="1">
    <location>
        <begin position="1"/>
        <end position="20"/>
    </location>
</feature>
<keyword evidence="1" id="KW-0732">Signal</keyword>
<gene>
    <name evidence="2" type="ORF">LQ564_20055</name>
</gene>
<reference evidence="2" key="1">
    <citation type="submission" date="2021-11" db="EMBL/GenBank/DDBJ databases">
        <title>The complete genome of Massilia sp sp. G4R7.</title>
        <authorList>
            <person name="Liu L."/>
            <person name="Yue J."/>
            <person name="Yuan J."/>
            <person name="Yang F."/>
            <person name="Li L."/>
        </authorList>
    </citation>
    <scope>NUCLEOTIDE SEQUENCE</scope>
    <source>
        <strain evidence="2">G4R7</strain>
    </source>
</reference>
<dbReference type="RefSeq" id="WP_231059881.1">
    <property type="nucleotide sequence ID" value="NZ_JAJNOC010000008.1"/>
</dbReference>
<evidence type="ECO:0000256" key="1">
    <source>
        <dbReference type="SAM" id="SignalP"/>
    </source>
</evidence>
<keyword evidence="3" id="KW-1185">Reference proteome</keyword>
<name>A0ABS8QA13_9BURK</name>
<comment type="caution">
    <text evidence="2">The sequence shown here is derived from an EMBL/GenBank/DDBJ whole genome shotgun (WGS) entry which is preliminary data.</text>
</comment>